<evidence type="ECO:0000313" key="3">
    <source>
        <dbReference type="Proteomes" id="UP000052258"/>
    </source>
</evidence>
<reference evidence="2 3" key="1">
    <citation type="journal article" date="2015" name="Genome Biol. Evol.">
        <title>Comparative Genomics of Listeria Sensu Lato: Genus-Wide Differences in Evolutionary Dynamics and the Progressive Gain of Complex, Potentially Pathogenicity-Related Traits through Lateral Gene Transfer.</title>
        <authorList>
            <person name="Chiara M."/>
            <person name="Caruso M."/>
            <person name="D'Erchia A.M."/>
            <person name="Manzari C."/>
            <person name="Fraccalvieri R."/>
            <person name="Goffredo E."/>
            <person name="Latorre L."/>
            <person name="Miccolupo A."/>
            <person name="Padalino I."/>
            <person name="Santagada G."/>
            <person name="Chiocco D."/>
            <person name="Pesole G."/>
            <person name="Horner D.S."/>
            <person name="Parisi A."/>
        </authorList>
    </citation>
    <scope>NUCLEOTIDE SEQUENCE [LARGE SCALE GENOMIC DNA]</scope>
    <source>
        <strain evidence="2 3">1991</strain>
    </source>
</reference>
<dbReference type="SUPFAM" id="SSF46785">
    <property type="entry name" value="Winged helix' DNA-binding domain"/>
    <property type="match status" value="1"/>
</dbReference>
<feature type="domain" description="Transcription regulator PadR N-terminal" evidence="1">
    <location>
        <begin position="12"/>
        <end position="76"/>
    </location>
</feature>
<dbReference type="Pfam" id="PF03551">
    <property type="entry name" value="PadR"/>
    <property type="match status" value="1"/>
</dbReference>
<comment type="caution">
    <text evidence="2">The sequence shown here is derived from an EMBL/GenBank/DDBJ whole genome shotgun (WGS) entry which is preliminary data.</text>
</comment>
<protein>
    <submittedName>
        <fullName evidence="2">PadR family transcriptional regulator</fullName>
    </submittedName>
</protein>
<evidence type="ECO:0000259" key="1">
    <source>
        <dbReference type="Pfam" id="PF03551"/>
    </source>
</evidence>
<dbReference type="EMBL" id="AZHO01000007">
    <property type="protein sequence ID" value="KMT60432.1"/>
    <property type="molecule type" value="Genomic_DNA"/>
</dbReference>
<dbReference type="InterPro" id="IPR036390">
    <property type="entry name" value="WH_DNA-bd_sf"/>
</dbReference>
<dbReference type="InterPro" id="IPR005149">
    <property type="entry name" value="Tscrpt_reg_PadR_N"/>
</dbReference>
<dbReference type="AlphaFoldDB" id="A0A0J8GCL3"/>
<dbReference type="Proteomes" id="UP000052258">
    <property type="component" value="Unassembled WGS sequence"/>
</dbReference>
<sequence length="179" mass="21065">MKTNINLLGFTLLEMIAREASSGYDLANRLRIMQNTNHSQIYPMLAKLEEEGYLTVHTQVQEGKPNKKIYAITEKGIFLLKEWSETALKTPVTRDEFIIKLQLDWLNPDRTAILLEERVAYLKSQLKLAEDSLEHFQKLLGLESEDDFMQNMSYQIYLRRRDLILAEMDWCEDILNHKK</sequence>
<gene>
    <name evidence="2" type="ORF">X560_0560</name>
</gene>
<accession>A0A0J8GCL3</accession>
<keyword evidence="3" id="KW-1185">Reference proteome</keyword>
<dbReference type="Gene3D" id="1.10.10.10">
    <property type="entry name" value="Winged helix-like DNA-binding domain superfamily/Winged helix DNA-binding domain"/>
    <property type="match status" value="1"/>
</dbReference>
<organism evidence="2 3">
    <name type="scientific">Listeria fleischmannii 1991</name>
    <dbReference type="NCBI Taxonomy" id="1430899"/>
    <lineage>
        <taxon>Bacteria</taxon>
        <taxon>Bacillati</taxon>
        <taxon>Bacillota</taxon>
        <taxon>Bacilli</taxon>
        <taxon>Bacillales</taxon>
        <taxon>Listeriaceae</taxon>
        <taxon>Listeria</taxon>
    </lineage>
</organism>
<name>A0A0J8GCL3_9LIST</name>
<dbReference type="InterPro" id="IPR036388">
    <property type="entry name" value="WH-like_DNA-bd_sf"/>
</dbReference>
<dbReference type="PATRIC" id="fig|1430899.3.peg.576"/>
<proteinExistence type="predicted"/>
<dbReference type="PANTHER" id="PTHR43252">
    <property type="entry name" value="TRANSCRIPTIONAL REGULATOR YQJI"/>
    <property type="match status" value="1"/>
</dbReference>
<evidence type="ECO:0000313" key="2">
    <source>
        <dbReference type="EMBL" id="KMT60432.1"/>
    </source>
</evidence>
<dbReference type="PANTHER" id="PTHR43252:SF4">
    <property type="entry name" value="TRANSCRIPTIONAL REGULATORY PROTEIN"/>
    <property type="match status" value="1"/>
</dbReference>